<organism evidence="2 3">
    <name type="scientific">Streptomyces galbus</name>
    <dbReference type="NCBI Taxonomy" id="33898"/>
    <lineage>
        <taxon>Bacteria</taxon>
        <taxon>Bacillati</taxon>
        <taxon>Actinomycetota</taxon>
        <taxon>Actinomycetes</taxon>
        <taxon>Kitasatosporales</taxon>
        <taxon>Streptomycetaceae</taxon>
        <taxon>Streptomyces</taxon>
    </lineage>
</organism>
<keyword evidence="1" id="KW-0472">Membrane</keyword>
<keyword evidence="1" id="KW-1133">Transmembrane helix</keyword>
<evidence type="ECO:0000313" key="2">
    <source>
        <dbReference type="EMBL" id="NKQ28289.1"/>
    </source>
</evidence>
<dbReference type="RefSeq" id="WP_168376009.1">
    <property type="nucleotide sequence ID" value="NZ_JAAXMD010000403.1"/>
</dbReference>
<evidence type="ECO:0000313" key="3">
    <source>
        <dbReference type="Proteomes" id="UP000744032"/>
    </source>
</evidence>
<accession>A0ABX1IRT0</accession>
<dbReference type="EMBL" id="JAAXMD010000403">
    <property type="protein sequence ID" value="NKQ28289.1"/>
    <property type="molecule type" value="Genomic_DNA"/>
</dbReference>
<gene>
    <name evidence="2" type="ORF">HF200_28915</name>
</gene>
<reference evidence="2 3" key="1">
    <citation type="submission" date="2020-04" db="EMBL/GenBank/DDBJ databases">
        <title>Genome sequence of Streptomyces galbus strain I339.</title>
        <authorList>
            <person name="Silva E.A.N."/>
            <person name="Merces M."/>
            <person name="Castelo Branco A.P.O.T."/>
            <person name="Vasconcelos P.C."/>
            <person name="Costa N.P."/>
            <person name="Marinho G.C.S."/>
            <person name="Oliveira C.J.B."/>
            <person name="Araujo D."/>
            <person name="Rodrigues Junior V.S."/>
            <person name="Almeida R."/>
            <person name="Silva Filho U.R."/>
            <person name="Andrade A.S.A."/>
            <person name="Cibulski S.P."/>
        </authorList>
    </citation>
    <scope>NUCLEOTIDE SEQUENCE [LARGE SCALE GENOMIC DNA]</scope>
    <source>
        <strain evidence="2 3">I339</strain>
    </source>
</reference>
<comment type="caution">
    <text evidence="2">The sequence shown here is derived from an EMBL/GenBank/DDBJ whole genome shotgun (WGS) entry which is preliminary data.</text>
</comment>
<evidence type="ECO:0000256" key="1">
    <source>
        <dbReference type="SAM" id="Phobius"/>
    </source>
</evidence>
<proteinExistence type="predicted"/>
<keyword evidence="3" id="KW-1185">Reference proteome</keyword>
<sequence length="232" mass="25311">MTSWSAYRAALARYREDCGKPTLDRIEKRAASLGLDTALPKASVSVLLRGDQKINRNQWSKIEGFLTVCADLGRRQLSEQEINTWKATFDKLHEDGTPPPPPPPLPWKKIIVGLAAVALIIGTAAFIWWPDGGSDSPRLQIVGDCNSVGQVLQSSSSGFTPGGSYTTEVLDPDGQPYTRSDFNPHGTANASGVLGWRWQCDQGDKTGQYRTRVTDDTTGKSTDWVTFNVNAA</sequence>
<feature type="transmembrane region" description="Helical" evidence="1">
    <location>
        <begin position="110"/>
        <end position="129"/>
    </location>
</feature>
<name>A0ABX1IRT0_STRGB</name>
<dbReference type="Proteomes" id="UP000744032">
    <property type="component" value="Unassembled WGS sequence"/>
</dbReference>
<evidence type="ECO:0008006" key="4">
    <source>
        <dbReference type="Google" id="ProtNLM"/>
    </source>
</evidence>
<protein>
    <recommendedName>
        <fullName evidence="4">Helix-turn-helix domain-containing protein</fullName>
    </recommendedName>
</protein>
<keyword evidence="1" id="KW-0812">Transmembrane</keyword>